<gene>
    <name evidence="1" type="ORF">DPMN_051842</name>
</gene>
<dbReference type="EMBL" id="JAIWYP010000012">
    <property type="protein sequence ID" value="KAH3725987.1"/>
    <property type="molecule type" value="Genomic_DNA"/>
</dbReference>
<accession>A0A9D4CJB4</accession>
<reference evidence="1" key="2">
    <citation type="submission" date="2020-11" db="EMBL/GenBank/DDBJ databases">
        <authorList>
            <person name="McCartney M.A."/>
            <person name="Auch B."/>
            <person name="Kono T."/>
            <person name="Mallez S."/>
            <person name="Becker A."/>
            <person name="Gohl D.M."/>
            <person name="Silverstein K.A.T."/>
            <person name="Koren S."/>
            <person name="Bechman K.B."/>
            <person name="Herman A."/>
            <person name="Abrahante J.E."/>
            <person name="Garbe J."/>
        </authorList>
    </citation>
    <scope>NUCLEOTIDE SEQUENCE</scope>
    <source>
        <strain evidence="1">Duluth1</strain>
        <tissue evidence="1">Whole animal</tissue>
    </source>
</reference>
<evidence type="ECO:0000313" key="1">
    <source>
        <dbReference type="EMBL" id="KAH3725987.1"/>
    </source>
</evidence>
<organism evidence="1 2">
    <name type="scientific">Dreissena polymorpha</name>
    <name type="common">Zebra mussel</name>
    <name type="synonym">Mytilus polymorpha</name>
    <dbReference type="NCBI Taxonomy" id="45954"/>
    <lineage>
        <taxon>Eukaryota</taxon>
        <taxon>Metazoa</taxon>
        <taxon>Spiralia</taxon>
        <taxon>Lophotrochozoa</taxon>
        <taxon>Mollusca</taxon>
        <taxon>Bivalvia</taxon>
        <taxon>Autobranchia</taxon>
        <taxon>Heteroconchia</taxon>
        <taxon>Euheterodonta</taxon>
        <taxon>Imparidentia</taxon>
        <taxon>Neoheterodontei</taxon>
        <taxon>Myida</taxon>
        <taxon>Dreissenoidea</taxon>
        <taxon>Dreissenidae</taxon>
        <taxon>Dreissena</taxon>
    </lineage>
</organism>
<proteinExistence type="predicted"/>
<dbReference type="AlphaFoldDB" id="A0A9D4CJB4"/>
<keyword evidence="2" id="KW-1185">Reference proteome</keyword>
<evidence type="ECO:0000313" key="2">
    <source>
        <dbReference type="Proteomes" id="UP000828390"/>
    </source>
</evidence>
<name>A0A9D4CJB4_DREPO</name>
<dbReference type="Proteomes" id="UP000828390">
    <property type="component" value="Unassembled WGS sequence"/>
</dbReference>
<protein>
    <submittedName>
        <fullName evidence="1">Uncharacterized protein</fullName>
    </submittedName>
</protein>
<sequence>MIQATEPLVESGCGDPRAHWKSLATLKTGKVLLFDSFGLGRSGRGFSGSDSSRMLA</sequence>
<reference evidence="1" key="1">
    <citation type="journal article" date="2019" name="bioRxiv">
        <title>The Genome of the Zebra Mussel, Dreissena polymorpha: A Resource for Invasive Species Research.</title>
        <authorList>
            <person name="McCartney M.A."/>
            <person name="Auch B."/>
            <person name="Kono T."/>
            <person name="Mallez S."/>
            <person name="Zhang Y."/>
            <person name="Obille A."/>
            <person name="Becker A."/>
            <person name="Abrahante J.E."/>
            <person name="Garbe J."/>
            <person name="Badalamenti J.P."/>
            <person name="Herman A."/>
            <person name="Mangelson H."/>
            <person name="Liachko I."/>
            <person name="Sullivan S."/>
            <person name="Sone E.D."/>
            <person name="Koren S."/>
            <person name="Silverstein K.A.T."/>
            <person name="Beckman K.B."/>
            <person name="Gohl D.M."/>
        </authorList>
    </citation>
    <scope>NUCLEOTIDE SEQUENCE</scope>
    <source>
        <strain evidence="1">Duluth1</strain>
        <tissue evidence="1">Whole animal</tissue>
    </source>
</reference>
<comment type="caution">
    <text evidence="1">The sequence shown here is derived from an EMBL/GenBank/DDBJ whole genome shotgun (WGS) entry which is preliminary data.</text>
</comment>